<dbReference type="PROSITE" id="PS00211">
    <property type="entry name" value="ABC_TRANSPORTER_1"/>
    <property type="match status" value="1"/>
</dbReference>
<keyword evidence="10" id="KW-0325">Glycoprotein</keyword>
<evidence type="ECO:0000256" key="7">
    <source>
        <dbReference type="ARBA" id="ARBA00022840"/>
    </source>
</evidence>
<dbReference type="InterPro" id="IPR036640">
    <property type="entry name" value="ABC1_TM_sf"/>
</dbReference>
<dbReference type="GO" id="GO:0016887">
    <property type="term" value="F:ATP hydrolysis activity"/>
    <property type="evidence" value="ECO:0007669"/>
    <property type="project" value="InterPro"/>
</dbReference>
<proteinExistence type="inferred from homology"/>
<feature type="transmembrane region" description="Helical" evidence="12">
    <location>
        <begin position="6"/>
        <end position="30"/>
    </location>
</feature>
<dbReference type="GO" id="GO:0016020">
    <property type="term" value="C:membrane"/>
    <property type="evidence" value="ECO:0007669"/>
    <property type="project" value="UniProtKB-SubCell"/>
</dbReference>
<keyword evidence="3" id="KW-0813">Transport</keyword>
<feature type="domain" description="ABC transporter" evidence="13">
    <location>
        <begin position="611"/>
        <end position="862"/>
    </location>
</feature>
<keyword evidence="16" id="KW-1185">Reference proteome</keyword>
<dbReference type="InterPro" id="IPR050173">
    <property type="entry name" value="ABC_transporter_C-like"/>
</dbReference>
<dbReference type="PANTHER" id="PTHR24223">
    <property type="entry name" value="ATP-BINDING CASSETTE SUB-FAMILY C"/>
    <property type="match status" value="1"/>
</dbReference>
<evidence type="ECO:0000256" key="1">
    <source>
        <dbReference type="ARBA" id="ARBA00004141"/>
    </source>
</evidence>
<evidence type="ECO:0000313" key="16">
    <source>
        <dbReference type="Proteomes" id="UP000054481"/>
    </source>
</evidence>
<comment type="subcellular location">
    <subcellularLocation>
        <location evidence="1">Membrane</location>
        <topology evidence="1">Multi-pass membrane protein</topology>
    </subcellularLocation>
</comment>
<evidence type="ECO:0000256" key="6">
    <source>
        <dbReference type="ARBA" id="ARBA00022741"/>
    </source>
</evidence>
<dbReference type="PANTHER" id="PTHR24223:SF456">
    <property type="entry name" value="MULTIDRUG RESISTANCE-ASSOCIATED PROTEIN LETHAL(2)03659"/>
    <property type="match status" value="1"/>
</dbReference>
<evidence type="ECO:0000256" key="8">
    <source>
        <dbReference type="ARBA" id="ARBA00022989"/>
    </source>
</evidence>
<feature type="domain" description="ABC transmembrane type-1" evidence="14">
    <location>
        <begin position="941"/>
        <end position="1253"/>
    </location>
</feature>
<keyword evidence="5" id="KW-0677">Repeat</keyword>
<keyword evidence="4 12" id="KW-0812">Transmembrane</keyword>
<dbReference type="FunFam" id="3.40.50.300:FF:000610">
    <property type="entry name" value="Multidrug resistance-associated ABC transporter"/>
    <property type="match status" value="1"/>
</dbReference>
<dbReference type="EMBL" id="KQ030572">
    <property type="protein sequence ID" value="KJZ71495.1"/>
    <property type="molecule type" value="Genomic_DNA"/>
</dbReference>
<dbReference type="InterPro" id="IPR027417">
    <property type="entry name" value="P-loop_NTPase"/>
</dbReference>
<feature type="transmembrane region" description="Helical" evidence="12">
    <location>
        <begin position="1197"/>
        <end position="1218"/>
    </location>
</feature>
<dbReference type="PROSITE" id="PS50929">
    <property type="entry name" value="ABC_TM1F"/>
    <property type="match status" value="2"/>
</dbReference>
<evidence type="ECO:0008006" key="17">
    <source>
        <dbReference type="Google" id="ProtNLM"/>
    </source>
</evidence>
<feature type="transmembrane region" description="Helical" evidence="12">
    <location>
        <begin position="448"/>
        <end position="466"/>
    </location>
</feature>
<dbReference type="Proteomes" id="UP000054481">
    <property type="component" value="Unassembled WGS sequence"/>
</dbReference>
<evidence type="ECO:0000256" key="9">
    <source>
        <dbReference type="ARBA" id="ARBA00023136"/>
    </source>
</evidence>
<evidence type="ECO:0000256" key="11">
    <source>
        <dbReference type="SAM" id="MobiDB-lite"/>
    </source>
</evidence>
<dbReference type="CDD" id="cd18604">
    <property type="entry name" value="ABC_6TM_VMR1_D2_like"/>
    <property type="match status" value="1"/>
</dbReference>
<protein>
    <recommendedName>
        <fullName evidence="17">ATP-dependent bile acid permease</fullName>
    </recommendedName>
</protein>
<name>A0A0F7ZLV4_9HYPO</name>
<gene>
    <name evidence="15" type="ORF">HIM_09134</name>
</gene>
<dbReference type="CDD" id="cd18596">
    <property type="entry name" value="ABC_6TM_VMR1_D1_like"/>
    <property type="match status" value="1"/>
</dbReference>
<comment type="similarity">
    <text evidence="2">Belongs to the ABC transporter superfamily. ABCC family. Conjugate transporter (TC 3.A.1.208) subfamily.</text>
</comment>
<feature type="transmembrane region" description="Helical" evidence="12">
    <location>
        <begin position="266"/>
        <end position="287"/>
    </location>
</feature>
<evidence type="ECO:0000256" key="4">
    <source>
        <dbReference type="ARBA" id="ARBA00022692"/>
    </source>
</evidence>
<sequence length="1562" mass="171203">MSGNGAVLPLSVAALSIAGVATLPGALAIFAQIRNRTAKDNFYEDEDGKSTPETLAAFSNKAPKTAIVVLSMLGFASSIAISTLASIDRSENELYLGNWLTAGAWAALVLQAIFLAGHHDPVKAHDLGLWAFLSCLLTIPAMVLEALQNEGSSLATVNASLALRLVDIAVSVALLFACVSIPRRPHLFHKGRPVDPEWTVSALNRYTWSWAGALLASARKKGDLDAKDFPQPDHLIRSENLVSSWIKANRKGSLLRSLLQTYGRPLALQWAVTIGRCVLGIGPFWAMLRLVQSLEAKGSVEISNTQVWALVLVMGIFSMAEQWIDGWVVWYAITRLCIPARGQLSALVFEKALRRKNVRGADKKQDDEKSAENETKSRDKGESNAAGSEETSLTKSRQAIVNLVGVDSKHISDFLMIQFYIINSVGKLVIYSVFLVQLIGWVSYGAGILAWALVLPVNAWVSKIYMKAEDTLMKTRDDKLVVVNEALLGMRQIKFSALENQWEEKIMKMREKEIGNIRRVFTADTCLFFCWVASPILLAATSLAVYASVHGMLSPSVAFVSVGIFKSLEVSLSALPELLAGGLDTLVSVRRIETYLNGPEMKRTLSDGPDVAFDNATIAWPVDSEVADEDRFILNNVNLSFPAGELSVISGKTGTGKSLLLSALLGEADLLQGSIFMPPTAPPLERMDHMAHPGNWILPGSVAYVGQTPWLESASFRDNILFGLPFLEERYNKVIEVCALRRDLEILTDGDKTELGANGVNLSGGQKWRVTLARAIYSRAEILVMDDIFSAVDAHVGRQIFEMCVTGDICKGRTRILVTHHVTLVQSEAKYLVELGEGTVLNYGLTSDLAEDGTLQKIKSHEQTQAEIEEEENSESSPAVIIEEASNIGTTIDNDNHGNGAAESSKAGKKFVADEMREKGMVKRHVYATYMKSSGGTFFWVICAILYVAFEAGNLGRNWWLRKWTDDRSEQGFTSNAADHHGMAYGLTFQHSTHHASAQFRVSEEAPKSLSFYLGIYVALAAGSGIIGTLRFVWSFVMSLRASRVMFKRVLFTVIRTKLRWIDTVPVGRILNRLTADFDIIDNRITLDLGFLFWRILGLLGVCVAALLVSLYILPLAVVLVFCSGIVGKIFLDGARPVKRLESTAKSPVFELFNAALAGVPVLRAFQKTHIYVDRMYNLLDAWDTLSVYVWVLNRWLGFRMAVIGTLFTTLVGAIVVGSPYVDAAMAGFTLSFALDFSGNMLMAIRGYASLELDMNAAERVVEYTELDTEDLGGKEPPAAWPTAGEVECKDVVAGYADDLPAVLKGISFKIFNNERIGVIGRTGAGKSSLTLALFRFIEARSGSIFIDGLDISKINLNSLRSRLAIIPQDPVLFSGTIRSNLDPFSDHSDDVLRDCLCRVHLVDSQPATPANEPSSATDSAATSTLVTKNVNIFRDLDSGISESGGNLSQGQRQLLCIARAIVSRPKIMVLDEATSAVDMATDALIQRSIREEFTDSTLIVIAHRLSTIADFDRILVMSDGNVAEFGTPRELWDREDSIFRAMCEHSGEKDKLVEVITGKHR</sequence>
<dbReference type="SUPFAM" id="SSF52540">
    <property type="entry name" value="P-loop containing nucleoside triphosphate hydrolases"/>
    <property type="match status" value="2"/>
</dbReference>
<feature type="transmembrane region" description="Helical" evidence="12">
    <location>
        <begin position="159"/>
        <end position="182"/>
    </location>
</feature>
<dbReference type="OrthoDB" id="6500128at2759"/>
<dbReference type="SUPFAM" id="SSF90123">
    <property type="entry name" value="ABC transporter transmembrane region"/>
    <property type="match status" value="2"/>
</dbReference>
<dbReference type="CDD" id="cd03250">
    <property type="entry name" value="ABCC_MRP_domain1"/>
    <property type="match status" value="1"/>
</dbReference>
<feature type="transmembrane region" description="Helical" evidence="12">
    <location>
        <begin position="1113"/>
        <end position="1132"/>
    </location>
</feature>
<accession>A0A0F7ZLV4</accession>
<evidence type="ECO:0000256" key="5">
    <source>
        <dbReference type="ARBA" id="ARBA00022737"/>
    </source>
</evidence>
<dbReference type="Gene3D" id="3.40.50.300">
    <property type="entry name" value="P-loop containing nucleotide triphosphate hydrolases"/>
    <property type="match status" value="2"/>
</dbReference>
<feature type="transmembrane region" description="Helical" evidence="12">
    <location>
        <begin position="307"/>
        <end position="333"/>
    </location>
</feature>
<keyword evidence="9 12" id="KW-0472">Membrane</keyword>
<feature type="transmembrane region" description="Helical" evidence="12">
    <location>
        <begin position="419"/>
        <end position="442"/>
    </location>
</feature>
<feature type="transmembrane region" description="Helical" evidence="12">
    <location>
        <begin position="1010"/>
        <end position="1034"/>
    </location>
</feature>
<dbReference type="InterPro" id="IPR003593">
    <property type="entry name" value="AAA+_ATPase"/>
</dbReference>
<feature type="transmembrane region" description="Helical" evidence="12">
    <location>
        <begin position="99"/>
        <end position="117"/>
    </location>
</feature>
<dbReference type="Pfam" id="PF00005">
    <property type="entry name" value="ABC_tran"/>
    <property type="match status" value="2"/>
</dbReference>
<dbReference type="Gene3D" id="1.20.1560.10">
    <property type="entry name" value="ABC transporter type 1, transmembrane domain"/>
    <property type="match status" value="2"/>
</dbReference>
<feature type="region of interest" description="Disordered" evidence="11">
    <location>
        <begin position="360"/>
        <end position="391"/>
    </location>
</feature>
<evidence type="ECO:0000256" key="2">
    <source>
        <dbReference type="ARBA" id="ARBA00009726"/>
    </source>
</evidence>
<dbReference type="FunFam" id="3.40.50.300:FF:000825">
    <property type="entry name" value="ABC bile acid transporter"/>
    <property type="match status" value="1"/>
</dbReference>
<evidence type="ECO:0000256" key="10">
    <source>
        <dbReference type="ARBA" id="ARBA00023180"/>
    </source>
</evidence>
<feature type="transmembrane region" description="Helical" evidence="12">
    <location>
        <begin position="1089"/>
        <end position="1107"/>
    </location>
</feature>
<feature type="transmembrane region" description="Helical" evidence="12">
    <location>
        <begin position="926"/>
        <end position="950"/>
    </location>
</feature>
<evidence type="ECO:0000256" key="3">
    <source>
        <dbReference type="ARBA" id="ARBA00022448"/>
    </source>
</evidence>
<feature type="domain" description="ABC transporter" evidence="13">
    <location>
        <begin position="1287"/>
        <end position="1545"/>
    </location>
</feature>
<dbReference type="GO" id="GO:0005524">
    <property type="term" value="F:ATP binding"/>
    <property type="evidence" value="ECO:0007669"/>
    <property type="project" value="UniProtKB-KW"/>
</dbReference>
<dbReference type="GO" id="GO:0140359">
    <property type="term" value="F:ABC-type transporter activity"/>
    <property type="evidence" value="ECO:0007669"/>
    <property type="project" value="InterPro"/>
</dbReference>
<keyword evidence="7" id="KW-0067">ATP-binding</keyword>
<organism evidence="15 16">
    <name type="scientific">Hirsutella minnesotensis 3608</name>
    <dbReference type="NCBI Taxonomy" id="1043627"/>
    <lineage>
        <taxon>Eukaryota</taxon>
        <taxon>Fungi</taxon>
        <taxon>Dikarya</taxon>
        <taxon>Ascomycota</taxon>
        <taxon>Pezizomycotina</taxon>
        <taxon>Sordariomycetes</taxon>
        <taxon>Hypocreomycetidae</taxon>
        <taxon>Hypocreales</taxon>
        <taxon>Ophiocordycipitaceae</taxon>
        <taxon>Hirsutella</taxon>
    </lineage>
</organism>
<dbReference type="CDD" id="cd03244">
    <property type="entry name" value="ABCC_MRP_domain2"/>
    <property type="match status" value="1"/>
</dbReference>
<evidence type="ECO:0000313" key="15">
    <source>
        <dbReference type="EMBL" id="KJZ71495.1"/>
    </source>
</evidence>
<evidence type="ECO:0000259" key="13">
    <source>
        <dbReference type="PROSITE" id="PS50893"/>
    </source>
</evidence>
<evidence type="ECO:0000259" key="14">
    <source>
        <dbReference type="PROSITE" id="PS50929"/>
    </source>
</evidence>
<dbReference type="InterPro" id="IPR011527">
    <property type="entry name" value="ABC1_TM_dom"/>
</dbReference>
<dbReference type="InterPro" id="IPR003439">
    <property type="entry name" value="ABC_transporter-like_ATP-bd"/>
</dbReference>
<reference evidence="15 16" key="1">
    <citation type="journal article" date="2014" name="Genome Biol. Evol.">
        <title>Comparative genomics and transcriptomics analyses reveal divergent lifestyle features of nematode endoparasitic fungus Hirsutella minnesotensis.</title>
        <authorList>
            <person name="Lai Y."/>
            <person name="Liu K."/>
            <person name="Zhang X."/>
            <person name="Zhang X."/>
            <person name="Li K."/>
            <person name="Wang N."/>
            <person name="Shu C."/>
            <person name="Wu Y."/>
            <person name="Wang C."/>
            <person name="Bushley K.E."/>
            <person name="Xiang M."/>
            <person name="Liu X."/>
        </authorList>
    </citation>
    <scope>NUCLEOTIDE SEQUENCE [LARGE SCALE GENOMIC DNA]</scope>
    <source>
        <strain evidence="15 16">3608</strain>
    </source>
</reference>
<keyword evidence="8 12" id="KW-1133">Transmembrane helix</keyword>
<dbReference type="PROSITE" id="PS50893">
    <property type="entry name" value="ABC_TRANSPORTER_2"/>
    <property type="match status" value="2"/>
</dbReference>
<feature type="compositionally biased region" description="Basic and acidic residues" evidence="11">
    <location>
        <begin position="360"/>
        <end position="382"/>
    </location>
</feature>
<keyword evidence="6" id="KW-0547">Nucleotide-binding</keyword>
<evidence type="ECO:0000256" key="12">
    <source>
        <dbReference type="SAM" id="Phobius"/>
    </source>
</evidence>
<dbReference type="SMART" id="SM00382">
    <property type="entry name" value="AAA"/>
    <property type="match status" value="2"/>
</dbReference>
<dbReference type="Pfam" id="PF00664">
    <property type="entry name" value="ABC_membrane"/>
    <property type="match status" value="2"/>
</dbReference>
<feature type="domain" description="ABC transmembrane type-1" evidence="14">
    <location>
        <begin position="400"/>
        <end position="584"/>
    </location>
</feature>
<dbReference type="InterPro" id="IPR017871">
    <property type="entry name" value="ABC_transporter-like_CS"/>
</dbReference>
<feature type="transmembrane region" description="Helical" evidence="12">
    <location>
        <begin position="66"/>
        <end position="87"/>
    </location>
</feature>